<proteinExistence type="predicted"/>
<dbReference type="AlphaFoldDB" id="A0A5B7JJH2"/>
<dbReference type="Proteomes" id="UP000324222">
    <property type="component" value="Unassembled WGS sequence"/>
</dbReference>
<evidence type="ECO:0000313" key="1">
    <source>
        <dbReference type="EMBL" id="MPC94959.1"/>
    </source>
</evidence>
<organism evidence="1 2">
    <name type="scientific">Portunus trituberculatus</name>
    <name type="common">Swimming crab</name>
    <name type="synonym">Neptunus trituberculatus</name>
    <dbReference type="NCBI Taxonomy" id="210409"/>
    <lineage>
        <taxon>Eukaryota</taxon>
        <taxon>Metazoa</taxon>
        <taxon>Ecdysozoa</taxon>
        <taxon>Arthropoda</taxon>
        <taxon>Crustacea</taxon>
        <taxon>Multicrustacea</taxon>
        <taxon>Malacostraca</taxon>
        <taxon>Eumalacostraca</taxon>
        <taxon>Eucarida</taxon>
        <taxon>Decapoda</taxon>
        <taxon>Pleocyemata</taxon>
        <taxon>Brachyura</taxon>
        <taxon>Eubrachyura</taxon>
        <taxon>Portunoidea</taxon>
        <taxon>Portunidae</taxon>
        <taxon>Portuninae</taxon>
        <taxon>Portunus</taxon>
    </lineage>
</organism>
<reference evidence="1 2" key="1">
    <citation type="submission" date="2019-05" db="EMBL/GenBank/DDBJ databases">
        <title>Another draft genome of Portunus trituberculatus and its Hox gene families provides insights of decapod evolution.</title>
        <authorList>
            <person name="Jeong J.-H."/>
            <person name="Song I."/>
            <person name="Kim S."/>
            <person name="Choi T."/>
            <person name="Kim D."/>
            <person name="Ryu S."/>
            <person name="Kim W."/>
        </authorList>
    </citation>
    <scope>NUCLEOTIDE SEQUENCE [LARGE SCALE GENOMIC DNA]</scope>
    <source>
        <tissue evidence="1">Muscle</tissue>
    </source>
</reference>
<keyword evidence="2" id="KW-1185">Reference proteome</keyword>
<gene>
    <name evidence="1" type="ORF">E2C01_090151</name>
</gene>
<sequence>MHFNTLQLGTGTEIYRI</sequence>
<comment type="caution">
    <text evidence="1">The sequence shown here is derived from an EMBL/GenBank/DDBJ whole genome shotgun (WGS) entry which is preliminary data.</text>
</comment>
<name>A0A5B7JJH2_PORTR</name>
<evidence type="ECO:0000313" key="2">
    <source>
        <dbReference type="Proteomes" id="UP000324222"/>
    </source>
</evidence>
<protein>
    <submittedName>
        <fullName evidence="1">Uncharacterized protein</fullName>
    </submittedName>
</protein>
<accession>A0A5B7JJH2</accession>
<dbReference type="EMBL" id="VSRR010100453">
    <property type="protein sequence ID" value="MPC94959.1"/>
    <property type="molecule type" value="Genomic_DNA"/>
</dbReference>